<evidence type="ECO:0000259" key="7">
    <source>
        <dbReference type="Pfam" id="PF13947"/>
    </source>
</evidence>
<evidence type="ECO:0000256" key="2">
    <source>
        <dbReference type="ARBA" id="ARBA00022729"/>
    </source>
</evidence>
<accession>A0A9Q0GAY3</accession>
<evidence type="ECO:0000256" key="4">
    <source>
        <dbReference type="SAM" id="MobiDB-lite"/>
    </source>
</evidence>
<feature type="region of interest" description="Disordered" evidence="4">
    <location>
        <begin position="99"/>
        <end position="118"/>
    </location>
</feature>
<comment type="caution">
    <text evidence="8">The sequence shown here is derived from an EMBL/GenBank/DDBJ whole genome shotgun (WGS) entry which is preliminary data.</text>
</comment>
<dbReference type="Pfam" id="PF13947">
    <property type="entry name" value="GUB_WAK_bind"/>
    <property type="match status" value="1"/>
</dbReference>
<keyword evidence="2 5" id="KW-0732">Signal</keyword>
<keyword evidence="3" id="KW-1015">Disulfide bond</keyword>
<evidence type="ECO:0000313" key="8">
    <source>
        <dbReference type="EMBL" id="KAJ4845452.1"/>
    </source>
</evidence>
<dbReference type="OrthoDB" id="844257at2759"/>
<dbReference type="Gene3D" id="2.10.25.10">
    <property type="entry name" value="Laminin"/>
    <property type="match status" value="1"/>
</dbReference>
<comment type="subcellular location">
    <subcellularLocation>
        <location evidence="1">Membrane</location>
        <topology evidence="1">Single-pass membrane protein</topology>
    </subcellularLocation>
</comment>
<evidence type="ECO:0008006" key="10">
    <source>
        <dbReference type="Google" id="ProtNLM"/>
    </source>
</evidence>
<dbReference type="PANTHER" id="PTHR33491">
    <property type="entry name" value="OSJNBA0016N04.9 PROTEIN"/>
    <property type="match status" value="1"/>
</dbReference>
<feature type="compositionally biased region" description="Low complexity" evidence="4">
    <location>
        <begin position="204"/>
        <end position="223"/>
    </location>
</feature>
<name>A0A9Q0GAY3_9ROSI</name>
<gene>
    <name evidence="8" type="ORF">Tsubulata_036822</name>
</gene>
<dbReference type="PROSITE" id="PS01187">
    <property type="entry name" value="EGF_CA"/>
    <property type="match status" value="1"/>
</dbReference>
<dbReference type="GO" id="GO:0005509">
    <property type="term" value="F:calcium ion binding"/>
    <property type="evidence" value="ECO:0007669"/>
    <property type="project" value="InterPro"/>
</dbReference>
<feature type="domain" description="Wall-associated receptor kinase galacturonan-binding" evidence="7">
    <location>
        <begin position="38"/>
        <end position="90"/>
    </location>
</feature>
<evidence type="ECO:0000256" key="1">
    <source>
        <dbReference type="ARBA" id="ARBA00004167"/>
    </source>
</evidence>
<dbReference type="AlphaFoldDB" id="A0A9Q0GAY3"/>
<sequence length="377" mass="41003">MVLKLLLLVPALMWVVLLDIGGGATADEAKATNEKVDCEEQYCGKIRIPYPFGMLPECYRDKAFEIECNQTTATAFIRSIKAEVLQFSPSMDSVGVKGPITSSGNCSRKASSSTSTSTSTLVNLTGSPFMFSNSHNVLVGVGCNTIAYSTSGDFDTIPTVSCKSTCSWRRGVVDWTDEQIAFCVAENCCLAPLQPGLQVLNPSVRSLNNNNNNSSSSRTSNDNQGKVVDDDECRLAFAADRNWLMDTLDDPGKAQDMEYVTLSLVWLSNFSTNAYQKTLHCEDYRPLDSTLVTAVGCGCNTNFQGNPYSPQGCADYNECDDPTRNTCRGITRCVNTYGGFKCEVSKLWITVIGMLAVFSEVSGDNIYVCSLTGIVFT</sequence>
<feature type="region of interest" description="Disordered" evidence="4">
    <location>
        <begin position="204"/>
        <end position="226"/>
    </location>
</feature>
<evidence type="ECO:0000259" key="6">
    <source>
        <dbReference type="Pfam" id="PF07645"/>
    </source>
</evidence>
<organism evidence="8 9">
    <name type="scientific">Turnera subulata</name>
    <dbReference type="NCBI Taxonomy" id="218843"/>
    <lineage>
        <taxon>Eukaryota</taxon>
        <taxon>Viridiplantae</taxon>
        <taxon>Streptophyta</taxon>
        <taxon>Embryophyta</taxon>
        <taxon>Tracheophyta</taxon>
        <taxon>Spermatophyta</taxon>
        <taxon>Magnoliopsida</taxon>
        <taxon>eudicotyledons</taxon>
        <taxon>Gunneridae</taxon>
        <taxon>Pentapetalae</taxon>
        <taxon>rosids</taxon>
        <taxon>fabids</taxon>
        <taxon>Malpighiales</taxon>
        <taxon>Passifloraceae</taxon>
        <taxon>Turnera</taxon>
    </lineage>
</organism>
<dbReference type="EMBL" id="JAKUCV010001673">
    <property type="protein sequence ID" value="KAJ4845452.1"/>
    <property type="molecule type" value="Genomic_DNA"/>
</dbReference>
<dbReference type="GO" id="GO:0030247">
    <property type="term" value="F:polysaccharide binding"/>
    <property type="evidence" value="ECO:0007669"/>
    <property type="project" value="InterPro"/>
</dbReference>
<dbReference type="Pfam" id="PF07645">
    <property type="entry name" value="EGF_CA"/>
    <property type="match status" value="1"/>
</dbReference>
<dbReference type="Proteomes" id="UP001141552">
    <property type="component" value="Unassembled WGS sequence"/>
</dbReference>
<dbReference type="InterPro" id="IPR049883">
    <property type="entry name" value="NOTCH1_EGF-like"/>
</dbReference>
<keyword evidence="9" id="KW-1185">Reference proteome</keyword>
<reference evidence="8" key="1">
    <citation type="submission" date="2022-02" db="EMBL/GenBank/DDBJ databases">
        <authorList>
            <person name="Henning P.M."/>
            <person name="McCubbin A.G."/>
            <person name="Shore J.S."/>
        </authorList>
    </citation>
    <scope>NUCLEOTIDE SEQUENCE</scope>
    <source>
        <strain evidence="8">F60SS</strain>
        <tissue evidence="8">Leaves</tissue>
    </source>
</reference>
<feature type="domain" description="NOTCH1 EGF-like calcium-binding" evidence="6">
    <location>
        <begin position="315"/>
        <end position="343"/>
    </location>
</feature>
<protein>
    <recommendedName>
        <fullName evidence="10">EGF-like calcium-binding domain-containing protein</fullName>
    </recommendedName>
</protein>
<dbReference type="InterPro" id="IPR025287">
    <property type="entry name" value="WAK_GUB"/>
</dbReference>
<reference evidence="8" key="2">
    <citation type="journal article" date="2023" name="Plants (Basel)">
        <title>Annotation of the Turnera subulata (Passifloraceae) Draft Genome Reveals the S-Locus Evolved after the Divergence of Turneroideae from Passifloroideae in a Stepwise Manner.</title>
        <authorList>
            <person name="Henning P.M."/>
            <person name="Roalson E.H."/>
            <person name="Mir W."/>
            <person name="McCubbin A.G."/>
            <person name="Shore J.S."/>
        </authorList>
    </citation>
    <scope>NUCLEOTIDE SEQUENCE</scope>
    <source>
        <strain evidence="8">F60SS</strain>
    </source>
</reference>
<feature type="signal peptide" evidence="5">
    <location>
        <begin position="1"/>
        <end position="26"/>
    </location>
</feature>
<proteinExistence type="predicted"/>
<feature type="chain" id="PRO_5040448055" description="EGF-like calcium-binding domain-containing protein" evidence="5">
    <location>
        <begin position="27"/>
        <end position="377"/>
    </location>
</feature>
<dbReference type="InterPro" id="IPR018097">
    <property type="entry name" value="EGF_Ca-bd_CS"/>
</dbReference>
<evidence type="ECO:0000256" key="5">
    <source>
        <dbReference type="SAM" id="SignalP"/>
    </source>
</evidence>
<evidence type="ECO:0000313" key="9">
    <source>
        <dbReference type="Proteomes" id="UP001141552"/>
    </source>
</evidence>
<evidence type="ECO:0000256" key="3">
    <source>
        <dbReference type="ARBA" id="ARBA00023157"/>
    </source>
</evidence>
<feature type="compositionally biased region" description="Polar residues" evidence="4">
    <location>
        <begin position="100"/>
        <end position="110"/>
    </location>
</feature>
<dbReference type="GO" id="GO:0016020">
    <property type="term" value="C:membrane"/>
    <property type="evidence" value="ECO:0007669"/>
    <property type="project" value="UniProtKB-SubCell"/>
</dbReference>